<evidence type="ECO:0000313" key="3">
    <source>
        <dbReference type="Proteomes" id="UP001431209"/>
    </source>
</evidence>
<reference evidence="2 3" key="1">
    <citation type="submission" date="2024-03" db="EMBL/GenBank/DDBJ databases">
        <title>The Acrasis kona genome and developmental transcriptomes reveal deep origins of eukaryotic multicellular pathways.</title>
        <authorList>
            <person name="Sheikh S."/>
            <person name="Fu C.-J."/>
            <person name="Brown M.W."/>
            <person name="Baldauf S.L."/>
        </authorList>
    </citation>
    <scope>NUCLEOTIDE SEQUENCE [LARGE SCALE GENOMIC DNA]</scope>
    <source>
        <strain evidence="2 3">ATCC MYA-3509</strain>
    </source>
</reference>
<dbReference type="Proteomes" id="UP001431209">
    <property type="component" value="Unassembled WGS sequence"/>
</dbReference>
<evidence type="ECO:0000313" key="2">
    <source>
        <dbReference type="EMBL" id="KAL0477722.1"/>
    </source>
</evidence>
<dbReference type="EMBL" id="JAOPGA020000224">
    <property type="protein sequence ID" value="KAL0477722.1"/>
    <property type="molecule type" value="Genomic_DNA"/>
</dbReference>
<feature type="compositionally biased region" description="Low complexity" evidence="1">
    <location>
        <begin position="218"/>
        <end position="235"/>
    </location>
</feature>
<comment type="caution">
    <text evidence="2">The sequence shown here is derived from an EMBL/GenBank/DDBJ whole genome shotgun (WGS) entry which is preliminary data.</text>
</comment>
<sequence length="332" mass="38481">MKTALAAPIPEPVHRIAPRPITKGLSLRECDIPIVSFDQVRKVCKYYQDKGAGKYTPKSKASRYLYDVTEEVISMLDKLEQYTFIKQKENDKKLQNNSKSLEEWSQHFGGEQGNLSPKDVSKKLDECKNQIKELEEQMKQEKSKNLSQEGDLYNMVEEHHRSARETLEQTKAHYNQQFEELNNHWKAKFEELKNSNNNLIEELKTKNRKLKHKIRTIESSSQSEKSLSSKQSSPLSDHDNFDQINIEVGVDNSPSENDDPRDVVIKNKMKQEIAHQRGALESSLKRTTVMKNSTLIKSNSNVLDAISNRLKMQEEQNLNLLRRAKDHAWVEM</sequence>
<keyword evidence="3" id="KW-1185">Reference proteome</keyword>
<name>A0AAW2YKG4_9EUKA</name>
<feature type="region of interest" description="Disordered" evidence="1">
    <location>
        <begin position="211"/>
        <end position="240"/>
    </location>
</feature>
<proteinExistence type="predicted"/>
<organism evidence="2 3">
    <name type="scientific">Acrasis kona</name>
    <dbReference type="NCBI Taxonomy" id="1008807"/>
    <lineage>
        <taxon>Eukaryota</taxon>
        <taxon>Discoba</taxon>
        <taxon>Heterolobosea</taxon>
        <taxon>Tetramitia</taxon>
        <taxon>Eutetramitia</taxon>
        <taxon>Acrasidae</taxon>
        <taxon>Acrasis</taxon>
    </lineage>
</organism>
<gene>
    <name evidence="2" type="ORF">AKO1_005235</name>
</gene>
<evidence type="ECO:0000256" key="1">
    <source>
        <dbReference type="SAM" id="MobiDB-lite"/>
    </source>
</evidence>
<protein>
    <submittedName>
        <fullName evidence="2">Uncharacterized protein</fullName>
    </submittedName>
</protein>
<accession>A0AAW2YKG4</accession>
<dbReference type="AlphaFoldDB" id="A0AAW2YKG4"/>